<dbReference type="InterPro" id="IPR058573">
    <property type="entry name" value="DUF6079_5th"/>
</dbReference>
<dbReference type="Pfam" id="PF26388">
    <property type="entry name" value="DUF6079_6th"/>
    <property type="match status" value="1"/>
</dbReference>
<feature type="domain" description="DUF6079" evidence="5">
    <location>
        <begin position="835"/>
        <end position="1022"/>
    </location>
</feature>
<protein>
    <submittedName>
        <fullName evidence="7">ATPase</fullName>
    </submittedName>
</protein>
<dbReference type="Pfam" id="PF19557">
    <property type="entry name" value="DUF6079_1st"/>
    <property type="match status" value="1"/>
</dbReference>
<dbReference type="InterPro" id="IPR027417">
    <property type="entry name" value="P-loop_NTPase"/>
</dbReference>
<dbReference type="InterPro" id="IPR058569">
    <property type="entry name" value="DUF6079_2nd"/>
</dbReference>
<feature type="domain" description="DUF6079" evidence="3">
    <location>
        <begin position="476"/>
        <end position="675"/>
    </location>
</feature>
<dbReference type="RefSeq" id="WP_066398773.1">
    <property type="nucleotide sequence ID" value="NZ_JAGIKZ010000024.1"/>
</dbReference>
<dbReference type="Pfam" id="PF26385">
    <property type="entry name" value="DUF6079_4th"/>
    <property type="match status" value="1"/>
</dbReference>
<feature type="domain" description="DUF6079" evidence="1">
    <location>
        <begin position="23"/>
        <end position="248"/>
    </location>
</feature>
<organism evidence="7 8">
    <name type="scientific">Cytobacillus eiseniae</name>
    <dbReference type="NCBI Taxonomy" id="762947"/>
    <lineage>
        <taxon>Bacteria</taxon>
        <taxon>Bacillati</taxon>
        <taxon>Bacillota</taxon>
        <taxon>Bacilli</taxon>
        <taxon>Bacillales</taxon>
        <taxon>Bacillaceae</taxon>
        <taxon>Cytobacillus</taxon>
    </lineage>
</organism>
<gene>
    <name evidence="7" type="ORF">J2Z40_003216</name>
</gene>
<comment type="caution">
    <text evidence="7">The sequence shown here is derived from an EMBL/GenBank/DDBJ whole genome shotgun (WGS) entry which is preliminary data.</text>
</comment>
<name>A0ABS4RK17_9BACI</name>
<dbReference type="Gene3D" id="3.40.50.300">
    <property type="entry name" value="P-loop containing nucleotide triphosphate hydrolases"/>
    <property type="match status" value="1"/>
</dbReference>
<dbReference type="SUPFAM" id="SSF52540">
    <property type="entry name" value="P-loop containing nucleoside triphosphate hydrolases"/>
    <property type="match status" value="1"/>
</dbReference>
<evidence type="ECO:0000259" key="2">
    <source>
        <dbReference type="Pfam" id="PF26383"/>
    </source>
</evidence>
<dbReference type="Pfam" id="PF26387">
    <property type="entry name" value="DUF6079_5th"/>
    <property type="match status" value="1"/>
</dbReference>
<accession>A0ABS4RK17</accession>
<evidence type="ECO:0000259" key="3">
    <source>
        <dbReference type="Pfam" id="PF26384"/>
    </source>
</evidence>
<reference evidence="7 8" key="1">
    <citation type="submission" date="2021-03" db="EMBL/GenBank/DDBJ databases">
        <title>Genomic Encyclopedia of Type Strains, Phase IV (KMG-IV): sequencing the most valuable type-strain genomes for metagenomic binning, comparative biology and taxonomic classification.</title>
        <authorList>
            <person name="Goeker M."/>
        </authorList>
    </citation>
    <scope>NUCLEOTIDE SEQUENCE [LARGE SCALE GENOMIC DNA]</scope>
    <source>
        <strain evidence="7 8">DSM 26675</strain>
    </source>
</reference>
<evidence type="ECO:0000259" key="6">
    <source>
        <dbReference type="Pfam" id="PF26388"/>
    </source>
</evidence>
<dbReference type="Proteomes" id="UP001519293">
    <property type="component" value="Unassembled WGS sequence"/>
</dbReference>
<evidence type="ECO:0000259" key="4">
    <source>
        <dbReference type="Pfam" id="PF26385"/>
    </source>
</evidence>
<evidence type="ECO:0000259" key="5">
    <source>
        <dbReference type="Pfam" id="PF26387"/>
    </source>
</evidence>
<evidence type="ECO:0000259" key="1">
    <source>
        <dbReference type="Pfam" id="PF19557"/>
    </source>
</evidence>
<feature type="domain" description="DUF6079" evidence="2">
    <location>
        <begin position="264"/>
        <end position="471"/>
    </location>
</feature>
<sequence>MQYRDLIQFDPVETIVQLKESTNTEKAFELVDTYVISDRMAEVINETIIEQLQFERPADNKGLLVVGNYGTGKSHLMSVISTIAELENSAERVNHSQVAKKAKEIEGKFKVLRTELDGIRMSLQEFVFGELTDYLQSIGVDYEAPDLEKIRSNKDELIKMMATFEEEYPEQGLLLIVDELLDYLRSRNEQELMLDLNFLRAMGEICRTSRFRFITGIQEMLFDNPKFSFVAEQLSRVKERTEQAVIVREDIEYVVSKRLLRKDDRQKAIIREHLQRFTPLYNKLNEQLEKYVELFPIHPSYLSTFERVTVAEKRVILKTLSLEMKKLLDQEVPNDQPGFISYDSYWPYIEGDKALKANPNVKEVMSKATILLDRIENAFTKPLYRPMAYRVVQALSVFRLTTDNIFSKVGVTAEELRDQLFLYAHLPEEDSEFLRGLIEVVLKEIQKTVSYQYISVNQENGQYYLDLQKDIDVDSLIEQKAEMLSKDKMDQYYFDVLSVQTGNTTETRYRSNYRIWQHELPWYEHKVTRPGYLFFGYPDERSTTQPERDFYIYMLPIFDKKHLKNENKPDEVFFILETKDEDFYRNLRFYAGAREMATTASSGSRNLYEDKASHYMKQLTAWFKVNMPTAYKMTYKGETKRIAEWSISAPAQASVKEVIDAAADDCLNGWFNDKYPDYPTFRNIREPITRSSMITTYIPEAIRNIKQPKTKNGITILDGLVLLDENQKLNVRKSGYAKWVIEVLESKSEGQVVNASELLDIIETFNKNEEVKRTLKFDLEPELFAVLLAALVFNGDIVITINGNTYDGMKFDELIRLSAEQIADFTHIKKPSDLPLAALGELFDLFNIGRGLLQNNALQLAVGQLNRESKLLLDKVVRLDHEIKNGIPFLDVTLFNTDQVNDFRNELAKLKTFLNDLQIYDTPAKLKNFKFSVDEVIEQKERITLTNNLIEQQKRAIEISQEAIYLVNAQNHLLSSHEWHGKVEGALEDLIHALRNNEDGQQERQVLRKLKEEYYSIYLALHDKARINATEENKKEALLTDNRVDALRKLSKISLLSSQPLDQWLQKVDDMIACWDLTKEKLEHSPICKTCHFRPKDEPYTRHQNLDELEEELEDLLNNWTSSLLTTLRDPEIKENIDMLQPDQRQLVEEFIQQQTLTLPINIKLVEAITVLLQGIERVIITVSELEQMMNNGQPLTVEELKQRFDQMLRQKVGTQPKNNVRILLNV</sequence>
<proteinExistence type="predicted"/>
<dbReference type="InterPro" id="IPR058572">
    <property type="entry name" value="DUF6079_4th"/>
</dbReference>
<dbReference type="EMBL" id="JAGIKZ010000024">
    <property type="protein sequence ID" value="MBP2242639.1"/>
    <property type="molecule type" value="Genomic_DNA"/>
</dbReference>
<dbReference type="Pfam" id="PF26383">
    <property type="entry name" value="DUF6079_2nd"/>
    <property type="match status" value="1"/>
</dbReference>
<evidence type="ECO:0000313" key="7">
    <source>
        <dbReference type="EMBL" id="MBP2242639.1"/>
    </source>
</evidence>
<dbReference type="InterPro" id="IPR058574">
    <property type="entry name" value="DUF6079_6th"/>
</dbReference>
<dbReference type="InterPro" id="IPR045725">
    <property type="entry name" value="DUF6079_N"/>
</dbReference>
<evidence type="ECO:0000313" key="8">
    <source>
        <dbReference type="Proteomes" id="UP001519293"/>
    </source>
</evidence>
<feature type="domain" description="DUF6079" evidence="6">
    <location>
        <begin position="1030"/>
        <end position="1119"/>
    </location>
</feature>
<dbReference type="InterPro" id="IPR058571">
    <property type="entry name" value="DUF6079_3rd"/>
</dbReference>
<feature type="domain" description="DUF6079" evidence="4">
    <location>
        <begin position="695"/>
        <end position="830"/>
    </location>
</feature>
<keyword evidence="8" id="KW-1185">Reference proteome</keyword>
<dbReference type="Pfam" id="PF26384">
    <property type="entry name" value="DUF6079_3rd"/>
    <property type="match status" value="1"/>
</dbReference>